<evidence type="ECO:0000256" key="1">
    <source>
        <dbReference type="SAM" id="Coils"/>
    </source>
</evidence>
<evidence type="ECO:0000313" key="3">
    <source>
        <dbReference type="EMBL" id="CAD2183346.1"/>
    </source>
</evidence>
<feature type="transmembrane region" description="Helical" evidence="2">
    <location>
        <begin position="29"/>
        <end position="51"/>
    </location>
</feature>
<feature type="coiled-coil region" evidence="1">
    <location>
        <begin position="155"/>
        <end position="182"/>
    </location>
</feature>
<accession>A0A6V7W828</accession>
<keyword evidence="2" id="KW-0812">Transmembrane</keyword>
<dbReference type="Proteomes" id="UP000580250">
    <property type="component" value="Unassembled WGS sequence"/>
</dbReference>
<keyword evidence="2" id="KW-0472">Membrane</keyword>
<protein>
    <submittedName>
        <fullName evidence="3">Uncharacterized protein</fullName>
    </submittedName>
</protein>
<evidence type="ECO:0000313" key="4">
    <source>
        <dbReference type="Proteomes" id="UP000580250"/>
    </source>
</evidence>
<name>A0A6V7W828_MELEN</name>
<comment type="caution">
    <text evidence="3">The sequence shown here is derived from an EMBL/GenBank/DDBJ whole genome shotgun (WGS) entry which is preliminary data.</text>
</comment>
<dbReference type="EMBL" id="CAJEWN010000465">
    <property type="protein sequence ID" value="CAD2183346.1"/>
    <property type="molecule type" value="Genomic_DNA"/>
</dbReference>
<dbReference type="OrthoDB" id="5783455at2759"/>
<feature type="transmembrane region" description="Helical" evidence="2">
    <location>
        <begin position="115"/>
        <end position="131"/>
    </location>
</feature>
<proteinExistence type="predicted"/>
<keyword evidence="2" id="KW-1133">Transmembrane helix</keyword>
<keyword evidence="1" id="KW-0175">Coiled coil</keyword>
<evidence type="ECO:0000256" key="2">
    <source>
        <dbReference type="SAM" id="Phobius"/>
    </source>
</evidence>
<organism evidence="3 4">
    <name type="scientific">Meloidogyne enterolobii</name>
    <name type="common">Root-knot nematode worm</name>
    <name type="synonym">Meloidogyne mayaguensis</name>
    <dbReference type="NCBI Taxonomy" id="390850"/>
    <lineage>
        <taxon>Eukaryota</taxon>
        <taxon>Metazoa</taxon>
        <taxon>Ecdysozoa</taxon>
        <taxon>Nematoda</taxon>
        <taxon>Chromadorea</taxon>
        <taxon>Rhabditida</taxon>
        <taxon>Tylenchina</taxon>
        <taxon>Tylenchomorpha</taxon>
        <taxon>Tylenchoidea</taxon>
        <taxon>Meloidogynidae</taxon>
        <taxon>Meloidogyninae</taxon>
        <taxon>Meloidogyne</taxon>
    </lineage>
</organism>
<sequence>MLLSLARLSRRPDTRPLYRRLLTNRRLDILHLSIVRFITLAFLPYTSSFIVTTGDVWNLKFYRLNWLDLNLKKKIIKMNVVGKAKKIGNIYSGVGGRWKSNFISELAHTLMRNDLSLFIFGFGIGAGLELIKNHLIIGQVSFYKVFREKNVPRELEGFENELKEREQRIKNSLKRMREENMKLN</sequence>
<reference evidence="3 4" key="1">
    <citation type="submission" date="2020-08" db="EMBL/GenBank/DDBJ databases">
        <authorList>
            <person name="Koutsovoulos G."/>
            <person name="Danchin GJ E."/>
        </authorList>
    </citation>
    <scope>NUCLEOTIDE SEQUENCE [LARGE SCALE GENOMIC DNA]</scope>
</reference>
<dbReference type="AlphaFoldDB" id="A0A6V7W828"/>
<gene>
    <name evidence="3" type="ORF">MENT_LOCUS35634</name>
</gene>